<dbReference type="HOGENOM" id="CLU_073253_2_0_9"/>
<dbReference type="EMBL" id="ACBZ01000177">
    <property type="protein sequence ID" value="EEG47792.1"/>
    <property type="molecule type" value="Genomic_DNA"/>
</dbReference>
<name>C0CR29_BLAHS</name>
<evidence type="ECO:0008006" key="3">
    <source>
        <dbReference type="Google" id="ProtNLM"/>
    </source>
</evidence>
<reference evidence="1 2" key="2">
    <citation type="submission" date="2009-02" db="EMBL/GenBank/DDBJ databases">
        <title>Draft genome sequence of Blautia hydrogenotrophica DSM 10507 (Ruminococcus hydrogenotrophicus DSM 10507).</title>
        <authorList>
            <person name="Sudarsanam P."/>
            <person name="Ley R."/>
            <person name="Guruge J."/>
            <person name="Turnbaugh P.J."/>
            <person name="Mahowald M."/>
            <person name="Liep D."/>
            <person name="Gordon J."/>
        </authorList>
    </citation>
    <scope>NUCLEOTIDE SEQUENCE [LARGE SCALE GENOMIC DNA]</scope>
    <source>
        <strain evidence="2">DSM 10507 / JCM 14656 / S5a33</strain>
    </source>
</reference>
<proteinExistence type="predicted"/>
<reference evidence="1 2" key="1">
    <citation type="submission" date="2009-01" db="EMBL/GenBank/DDBJ databases">
        <authorList>
            <person name="Fulton L."/>
            <person name="Clifton S."/>
            <person name="Fulton B."/>
            <person name="Xu J."/>
            <person name="Minx P."/>
            <person name="Pepin K.H."/>
            <person name="Johnson M."/>
            <person name="Bhonagiri V."/>
            <person name="Nash W.E."/>
            <person name="Mardis E.R."/>
            <person name="Wilson R.K."/>
        </authorList>
    </citation>
    <scope>NUCLEOTIDE SEQUENCE [LARGE SCALE GENOMIC DNA]</scope>
    <source>
        <strain evidence="2">DSM 10507 / JCM 14656 / S5a33</strain>
    </source>
</reference>
<accession>C0CR29</accession>
<organism evidence="1 2">
    <name type="scientific">Blautia hydrogenotrophica (strain DSM 10507 / JCM 14656 / S5a33)</name>
    <name type="common">Ruminococcus hydrogenotrophicus</name>
    <dbReference type="NCBI Taxonomy" id="476272"/>
    <lineage>
        <taxon>Bacteria</taxon>
        <taxon>Bacillati</taxon>
        <taxon>Bacillota</taxon>
        <taxon>Clostridia</taxon>
        <taxon>Lachnospirales</taxon>
        <taxon>Lachnospiraceae</taxon>
        <taxon>Blautia</taxon>
    </lineage>
</organism>
<dbReference type="SUPFAM" id="SSF56281">
    <property type="entry name" value="Metallo-hydrolase/oxidoreductase"/>
    <property type="match status" value="1"/>
</dbReference>
<dbReference type="Proteomes" id="UP000003100">
    <property type="component" value="Unassembled WGS sequence"/>
</dbReference>
<gene>
    <name evidence="1" type="ORF">RUMHYD_03342</name>
</gene>
<sequence length="154" mass="17801">MIGKPEKIPFKVGNYIIIPFYLPHDGTPNFGFLIEHEEMGKLIYATDFEYIPFRFKVQRVQHWLIECNHMDDMVNRDSAKYSHVIKGHSSLSTVKKIIEVNKTPDLRNVILCHLSRDNADPVEMQKQIQEVAGKWCNIAVAKAGMGLKLSKYPW</sequence>
<dbReference type="GeneID" id="86822236"/>
<dbReference type="Gene3D" id="3.60.15.10">
    <property type="entry name" value="Ribonuclease Z/Hydroxyacylglutathione hydrolase-like"/>
    <property type="match status" value="1"/>
</dbReference>
<comment type="caution">
    <text evidence="1">The sequence shown here is derived from an EMBL/GenBank/DDBJ whole genome shotgun (WGS) entry which is preliminary data.</text>
</comment>
<dbReference type="PATRIC" id="fig|476272.21.peg.618"/>
<dbReference type="RefSeq" id="WP_005951493.1">
    <property type="nucleotide sequence ID" value="NZ_CP136423.1"/>
</dbReference>
<dbReference type="InterPro" id="IPR036866">
    <property type="entry name" value="RibonucZ/Hydroxyglut_hydro"/>
</dbReference>
<keyword evidence="2" id="KW-1185">Reference proteome</keyword>
<evidence type="ECO:0000313" key="1">
    <source>
        <dbReference type="EMBL" id="EEG47792.1"/>
    </source>
</evidence>
<protein>
    <recommendedName>
        <fullName evidence="3">Metallo-beta-lactamase domain-containing protein</fullName>
    </recommendedName>
</protein>
<dbReference type="AlphaFoldDB" id="C0CR29"/>
<dbReference type="eggNOG" id="COG1235">
    <property type="taxonomic scope" value="Bacteria"/>
</dbReference>
<evidence type="ECO:0000313" key="2">
    <source>
        <dbReference type="Proteomes" id="UP000003100"/>
    </source>
</evidence>